<reference evidence="2" key="1">
    <citation type="journal article" date="2018" name="BMC Genomics">
        <title>Genomic insights into host adaptation between the wheat stripe rust pathogen (Puccinia striiformis f. sp. tritici) and the barley stripe rust pathogen (Puccinia striiformis f. sp. hordei).</title>
        <authorList>
            <person name="Xia C."/>
            <person name="Wang M."/>
            <person name="Yin C."/>
            <person name="Cornejo O.E."/>
            <person name="Hulbert S.H."/>
            <person name="Chen X."/>
        </authorList>
    </citation>
    <scope>NUCLEOTIDE SEQUENCE [LARGE SCALE GENOMIC DNA]</scope>
    <source>
        <strain evidence="2">93-210</strain>
    </source>
</reference>
<reference evidence="1 2" key="3">
    <citation type="journal article" date="2022" name="Microbiol. Spectr.">
        <title>Folding features and dynamics of 3D genome architecture in plant fungal pathogens.</title>
        <authorList>
            <person name="Xia C."/>
        </authorList>
    </citation>
    <scope>NUCLEOTIDE SEQUENCE [LARGE SCALE GENOMIC DNA]</scope>
    <source>
        <strain evidence="1 2">93-210</strain>
    </source>
</reference>
<dbReference type="Proteomes" id="UP001060170">
    <property type="component" value="Chromosome 7"/>
</dbReference>
<organism evidence="1 2">
    <name type="scientific">Puccinia striiformis f. sp. tritici</name>
    <dbReference type="NCBI Taxonomy" id="168172"/>
    <lineage>
        <taxon>Eukaryota</taxon>
        <taxon>Fungi</taxon>
        <taxon>Dikarya</taxon>
        <taxon>Basidiomycota</taxon>
        <taxon>Pucciniomycotina</taxon>
        <taxon>Pucciniomycetes</taxon>
        <taxon>Pucciniales</taxon>
        <taxon>Pucciniaceae</taxon>
        <taxon>Puccinia</taxon>
    </lineage>
</organism>
<dbReference type="EMBL" id="CM045871">
    <property type="protein sequence ID" value="KAI7951189.1"/>
    <property type="molecule type" value="Genomic_DNA"/>
</dbReference>
<reference evidence="2" key="2">
    <citation type="journal article" date="2018" name="Mol. Plant Microbe Interact.">
        <title>Genome sequence resources for the wheat stripe rust pathogen (Puccinia striiformis f. sp. tritici) and the barley stripe rust pathogen (Puccinia striiformis f. sp. hordei).</title>
        <authorList>
            <person name="Xia C."/>
            <person name="Wang M."/>
            <person name="Yin C."/>
            <person name="Cornejo O.E."/>
            <person name="Hulbert S.H."/>
            <person name="Chen X."/>
        </authorList>
    </citation>
    <scope>NUCLEOTIDE SEQUENCE [LARGE SCALE GENOMIC DNA]</scope>
    <source>
        <strain evidence="2">93-210</strain>
    </source>
</reference>
<accession>A0ACC0ECT8</accession>
<evidence type="ECO:0000313" key="2">
    <source>
        <dbReference type="Proteomes" id="UP001060170"/>
    </source>
</evidence>
<gene>
    <name evidence="1" type="ORF">MJO28_006873</name>
</gene>
<sequence length="67" mass="7468">MFKFLGQLAFISYVQSIPSYYSNSDNAAEFGCQSNDTPLLTGHTTMDVKGRPVNRFVIQATSCRQTN</sequence>
<protein>
    <submittedName>
        <fullName evidence="1">Uncharacterized protein</fullName>
    </submittedName>
</protein>
<keyword evidence="2" id="KW-1185">Reference proteome</keyword>
<name>A0ACC0ECT8_9BASI</name>
<comment type="caution">
    <text evidence="1">The sequence shown here is derived from an EMBL/GenBank/DDBJ whole genome shotgun (WGS) entry which is preliminary data.</text>
</comment>
<evidence type="ECO:0000313" key="1">
    <source>
        <dbReference type="EMBL" id="KAI7951189.1"/>
    </source>
</evidence>
<proteinExistence type="predicted"/>